<organism evidence="1 2">
    <name type="scientific">Linum trigynum</name>
    <dbReference type="NCBI Taxonomy" id="586398"/>
    <lineage>
        <taxon>Eukaryota</taxon>
        <taxon>Viridiplantae</taxon>
        <taxon>Streptophyta</taxon>
        <taxon>Embryophyta</taxon>
        <taxon>Tracheophyta</taxon>
        <taxon>Spermatophyta</taxon>
        <taxon>Magnoliopsida</taxon>
        <taxon>eudicotyledons</taxon>
        <taxon>Gunneridae</taxon>
        <taxon>Pentapetalae</taxon>
        <taxon>rosids</taxon>
        <taxon>fabids</taxon>
        <taxon>Malpighiales</taxon>
        <taxon>Linaceae</taxon>
        <taxon>Linum</taxon>
    </lineage>
</organism>
<dbReference type="EMBL" id="OZ034817">
    <property type="protein sequence ID" value="CAL1386063.1"/>
    <property type="molecule type" value="Genomic_DNA"/>
</dbReference>
<dbReference type="Proteomes" id="UP001497516">
    <property type="component" value="Chromosome 4"/>
</dbReference>
<accession>A0AAV2EKH6</accession>
<protein>
    <submittedName>
        <fullName evidence="1">Uncharacterized protein</fullName>
    </submittedName>
</protein>
<keyword evidence="2" id="KW-1185">Reference proteome</keyword>
<evidence type="ECO:0000313" key="2">
    <source>
        <dbReference type="Proteomes" id="UP001497516"/>
    </source>
</evidence>
<proteinExistence type="predicted"/>
<gene>
    <name evidence="1" type="ORF">LTRI10_LOCUS27152</name>
</gene>
<dbReference type="AlphaFoldDB" id="A0AAV2EKH6"/>
<name>A0AAV2EKH6_9ROSI</name>
<evidence type="ECO:0000313" key="1">
    <source>
        <dbReference type="EMBL" id="CAL1386063.1"/>
    </source>
</evidence>
<sequence length="88" mass="9575">MRRKGEVDSLGVEFHLMVVEKASVKAGKRETTESKRVADGFERAEAEKLALPLIDGSKVRIVPIMGVGVCELMRRGLISGGVSFQTES</sequence>
<reference evidence="1 2" key="1">
    <citation type="submission" date="2024-04" db="EMBL/GenBank/DDBJ databases">
        <authorList>
            <person name="Fracassetti M."/>
        </authorList>
    </citation>
    <scope>NUCLEOTIDE SEQUENCE [LARGE SCALE GENOMIC DNA]</scope>
</reference>